<sequence>MDPIGQQTVSPPLTLSAPAPAGRKTDADYEREFIRMLCGTHLIVVQGFHWNSYADTQGLKQSMRRELEAQRDSQHGQQIVVVSRGTTENIGVVYDIARDLGMSTGCIVAEDDEFNSPCHHTFVVDTRDGEWSRDKYARKLVMPQSGKNLFLYALEIANRPGGCGGSLLCFGADSGVSLLAGDVKNAGYEVKIFKDHPPADADERRFYERTVDTMRQQGFEVIDGR</sequence>
<organism evidence="2 3">
    <name type="scientific">Pandoraea capi</name>
    <dbReference type="NCBI Taxonomy" id="2508286"/>
    <lineage>
        <taxon>Bacteria</taxon>
        <taxon>Pseudomonadati</taxon>
        <taxon>Pseudomonadota</taxon>
        <taxon>Betaproteobacteria</taxon>
        <taxon>Burkholderiales</taxon>
        <taxon>Burkholderiaceae</taxon>
        <taxon>Pandoraea</taxon>
    </lineage>
</organism>
<name>A0ABY6VU25_9BURK</name>
<feature type="compositionally biased region" description="Low complexity" evidence="1">
    <location>
        <begin position="10"/>
        <end position="21"/>
    </location>
</feature>
<feature type="region of interest" description="Disordered" evidence="1">
    <location>
        <begin position="1"/>
        <end position="23"/>
    </location>
</feature>
<gene>
    <name evidence="2" type="ORF">PCA20602_01512</name>
</gene>
<reference evidence="2 3" key="1">
    <citation type="submission" date="2019-08" db="EMBL/GenBank/DDBJ databases">
        <authorList>
            <person name="Peeters C."/>
        </authorList>
    </citation>
    <scope>NUCLEOTIDE SEQUENCE [LARGE SCALE GENOMIC DNA]</scope>
    <source>
        <strain evidence="2 3">LMG 20602</strain>
    </source>
</reference>
<dbReference type="Proteomes" id="UP000366065">
    <property type="component" value="Unassembled WGS sequence"/>
</dbReference>
<protein>
    <submittedName>
        <fullName evidence="2">Uncharacterized protein</fullName>
    </submittedName>
</protein>
<dbReference type="EMBL" id="CABPRV010000003">
    <property type="protein sequence ID" value="VVD88781.1"/>
    <property type="molecule type" value="Genomic_DNA"/>
</dbReference>
<dbReference type="RefSeq" id="WP_150720691.1">
    <property type="nucleotide sequence ID" value="NZ_CABPRV010000003.1"/>
</dbReference>
<proteinExistence type="predicted"/>
<keyword evidence="3" id="KW-1185">Reference proteome</keyword>
<evidence type="ECO:0000256" key="1">
    <source>
        <dbReference type="SAM" id="MobiDB-lite"/>
    </source>
</evidence>
<evidence type="ECO:0000313" key="3">
    <source>
        <dbReference type="Proteomes" id="UP000366065"/>
    </source>
</evidence>
<accession>A0ABY6VU25</accession>
<evidence type="ECO:0000313" key="2">
    <source>
        <dbReference type="EMBL" id="VVD88781.1"/>
    </source>
</evidence>
<comment type="caution">
    <text evidence="2">The sequence shown here is derived from an EMBL/GenBank/DDBJ whole genome shotgun (WGS) entry which is preliminary data.</text>
</comment>